<accession>A0A1H1VHG2</accession>
<dbReference type="InterPro" id="IPR029035">
    <property type="entry name" value="DHS-like_NAD/FAD-binding_dom"/>
</dbReference>
<gene>
    <name evidence="7" type="ORF">SAMN04488539_2512</name>
</gene>
<dbReference type="CDD" id="cd02014">
    <property type="entry name" value="TPP_POX"/>
    <property type="match status" value="1"/>
</dbReference>
<dbReference type="InterPro" id="IPR011766">
    <property type="entry name" value="TPP_enzyme_TPP-bd"/>
</dbReference>
<name>A0A1H1VHG2_9CORY</name>
<dbReference type="NCBIfam" id="NF005114">
    <property type="entry name" value="PRK06546.1"/>
    <property type="match status" value="1"/>
</dbReference>
<dbReference type="STRING" id="1203190.GCA_000312345_01942"/>
<evidence type="ECO:0000256" key="1">
    <source>
        <dbReference type="ARBA" id="ARBA00007812"/>
    </source>
</evidence>
<evidence type="ECO:0000313" key="7">
    <source>
        <dbReference type="EMBL" id="SDS84347.1"/>
    </source>
</evidence>
<feature type="domain" description="Thiamine pyrophosphate enzyme central" evidence="4">
    <location>
        <begin position="194"/>
        <end position="319"/>
    </location>
</feature>
<feature type="domain" description="Thiamine pyrophosphate enzyme N-terminal TPP-binding" evidence="6">
    <location>
        <begin position="4"/>
        <end position="114"/>
    </location>
</feature>
<dbReference type="Pfam" id="PF00205">
    <property type="entry name" value="TPP_enzyme_M"/>
    <property type="match status" value="1"/>
</dbReference>
<keyword evidence="7" id="KW-0670">Pyruvate</keyword>
<evidence type="ECO:0000256" key="2">
    <source>
        <dbReference type="ARBA" id="ARBA00023052"/>
    </source>
</evidence>
<dbReference type="Proteomes" id="UP000182237">
    <property type="component" value="Chromosome I"/>
</dbReference>
<dbReference type="InterPro" id="IPR047211">
    <property type="entry name" value="POXB-like"/>
</dbReference>
<protein>
    <submittedName>
        <fullName evidence="7">Pyruvate dehydrogenase (Quinone)</fullName>
    </submittedName>
</protein>
<dbReference type="Gene3D" id="3.40.50.970">
    <property type="match status" value="2"/>
</dbReference>
<keyword evidence="8" id="KW-1185">Reference proteome</keyword>
<dbReference type="PANTHER" id="PTHR42981">
    <property type="entry name" value="PYRUVATE DEHYDROGENASE [UBIQUINONE]"/>
    <property type="match status" value="1"/>
</dbReference>
<dbReference type="InterPro" id="IPR012000">
    <property type="entry name" value="Thiamin_PyroP_enz_cen_dom"/>
</dbReference>
<dbReference type="InterPro" id="IPR029061">
    <property type="entry name" value="THDP-binding"/>
</dbReference>
<dbReference type="GO" id="GO:0000287">
    <property type="term" value="F:magnesium ion binding"/>
    <property type="evidence" value="ECO:0007669"/>
    <property type="project" value="InterPro"/>
</dbReference>
<keyword evidence="2 3" id="KW-0786">Thiamine pyrophosphate</keyword>
<evidence type="ECO:0000259" key="4">
    <source>
        <dbReference type="Pfam" id="PF00205"/>
    </source>
</evidence>
<dbReference type="SUPFAM" id="SSF52467">
    <property type="entry name" value="DHS-like NAD/FAD-binding domain"/>
    <property type="match status" value="1"/>
</dbReference>
<evidence type="ECO:0000313" key="8">
    <source>
        <dbReference type="Proteomes" id="UP000182237"/>
    </source>
</evidence>
<proteinExistence type="inferred from homology"/>
<sequence length="592" mass="63617">MSQDLAHQIVDTLERLGVKRIYGLVGDSLNPLSDAVRTHDIEWVHVRNEEAAAFAAGADSLAADELAVCAGSCGPGNTHFIQGLFEAHRSGAKLLAIASHIPSPEIGSSFFQETHPQYLFQECSSYLEVVNSADQGMRVLHSALQNTLAGNGVSVLVVPGDILEEEVSTGPRTADSTYATGADARLYPDPSEAARLVEAINEADTVCIFAGYGARNARDELFALADKVKAPVGHSFRGKMFIEYDNPFDVGMSGLLGYGACYEASMKADLFLMVGTDFPYTDWLPTNNVGQIDINGAHIGRRTPVAYPVVGDVASVIDNILPHVEEKTDRTFLDSMLRRHAELLEDVVDKYTSKAGESSTPIHPELAASVLDELADDDAFFTVDTGMCNVWSSRYLTPNGKRGESASFRHGTMANALPQAIGVQAAFPERQVISWSGDGGLGMLLGELLTVKLHNLPIKTVVFNNSSLGMVKLEMLVAGLPDHETDHEQVNFAAIAEGAGITAFRIEKPEDLRPTLEKALAHDGPVLVDIVTDPDALSLPPNITWDMMTGFTTAGVKEVLDGGIGRMVNLARANIRHLDAAASITFKKEDGS</sequence>
<evidence type="ECO:0000259" key="6">
    <source>
        <dbReference type="Pfam" id="PF02776"/>
    </source>
</evidence>
<dbReference type="EMBL" id="LT629765">
    <property type="protein sequence ID" value="SDS84347.1"/>
    <property type="molecule type" value="Genomic_DNA"/>
</dbReference>
<dbReference type="GO" id="GO:0003824">
    <property type="term" value="F:catalytic activity"/>
    <property type="evidence" value="ECO:0007669"/>
    <property type="project" value="InterPro"/>
</dbReference>
<dbReference type="InterPro" id="IPR012001">
    <property type="entry name" value="Thiamin_PyroP_enz_TPP-bd_dom"/>
</dbReference>
<dbReference type="eggNOG" id="COG0028">
    <property type="taxonomic scope" value="Bacteria"/>
</dbReference>
<evidence type="ECO:0000259" key="5">
    <source>
        <dbReference type="Pfam" id="PF02775"/>
    </source>
</evidence>
<dbReference type="Pfam" id="PF02775">
    <property type="entry name" value="TPP_enzyme_C"/>
    <property type="match status" value="1"/>
</dbReference>
<dbReference type="PANTHER" id="PTHR42981:SF2">
    <property type="entry name" value="PYRUVATE DEHYDROGENASE [UBIQUINONE]"/>
    <property type="match status" value="1"/>
</dbReference>
<organism evidence="7 8">
    <name type="scientific">Corynebacterium timonense</name>
    <dbReference type="NCBI Taxonomy" id="441500"/>
    <lineage>
        <taxon>Bacteria</taxon>
        <taxon>Bacillati</taxon>
        <taxon>Actinomycetota</taxon>
        <taxon>Actinomycetes</taxon>
        <taxon>Mycobacteriales</taxon>
        <taxon>Corynebacteriaceae</taxon>
        <taxon>Corynebacterium</taxon>
    </lineage>
</organism>
<dbReference type="GO" id="GO:0030976">
    <property type="term" value="F:thiamine pyrophosphate binding"/>
    <property type="evidence" value="ECO:0007669"/>
    <property type="project" value="InterPro"/>
</dbReference>
<reference evidence="7 8" key="1">
    <citation type="submission" date="2016-10" db="EMBL/GenBank/DDBJ databases">
        <authorList>
            <person name="de Groot N.N."/>
        </authorList>
    </citation>
    <scope>NUCLEOTIDE SEQUENCE [LARGE SCALE GENOMIC DNA]</scope>
    <source>
        <strain evidence="7 8">DSM 45434</strain>
    </source>
</reference>
<evidence type="ECO:0000256" key="3">
    <source>
        <dbReference type="RuleBase" id="RU362132"/>
    </source>
</evidence>
<dbReference type="InterPro" id="IPR047212">
    <property type="entry name" value="TPP_POXB-like"/>
</dbReference>
<dbReference type="SUPFAM" id="SSF52518">
    <property type="entry name" value="Thiamin diphosphate-binding fold (THDP-binding)"/>
    <property type="match status" value="2"/>
</dbReference>
<comment type="similarity">
    <text evidence="1 3">Belongs to the TPP enzyme family.</text>
</comment>
<feature type="domain" description="Thiamine pyrophosphate enzyme TPP-binding" evidence="5">
    <location>
        <begin position="384"/>
        <end position="530"/>
    </location>
</feature>
<dbReference type="Gene3D" id="3.40.50.1220">
    <property type="entry name" value="TPP-binding domain"/>
    <property type="match status" value="1"/>
</dbReference>
<dbReference type="AlphaFoldDB" id="A0A1H1VHG2"/>
<dbReference type="OrthoDB" id="4959782at2"/>
<dbReference type="RefSeq" id="WP_019194735.1">
    <property type="nucleotide sequence ID" value="NZ_LT629765.1"/>
</dbReference>
<dbReference type="Pfam" id="PF02776">
    <property type="entry name" value="TPP_enzyme_N"/>
    <property type="match status" value="1"/>
</dbReference>